<evidence type="ECO:0000259" key="1">
    <source>
        <dbReference type="Pfam" id="PF12325"/>
    </source>
</evidence>
<dbReference type="InterPro" id="IPR052602">
    <property type="entry name" value="Growth_transcription_reg"/>
</dbReference>
<comment type="caution">
    <text evidence="2">The sequence shown here is derived from an EMBL/GenBank/DDBJ whole genome shotgun (WGS) entry which is preliminary data.</text>
</comment>
<feature type="domain" description="TATA element modulatory factor 1 TATA binding" evidence="1">
    <location>
        <begin position="94"/>
        <end position="181"/>
    </location>
</feature>
<organism evidence="2 3">
    <name type="scientific">Cymbomonas tetramitiformis</name>
    <dbReference type="NCBI Taxonomy" id="36881"/>
    <lineage>
        <taxon>Eukaryota</taxon>
        <taxon>Viridiplantae</taxon>
        <taxon>Chlorophyta</taxon>
        <taxon>Pyramimonadophyceae</taxon>
        <taxon>Pyramimonadales</taxon>
        <taxon>Pyramimonadaceae</taxon>
        <taxon>Cymbomonas</taxon>
    </lineage>
</organism>
<dbReference type="GO" id="GO:0005794">
    <property type="term" value="C:Golgi apparatus"/>
    <property type="evidence" value="ECO:0007669"/>
    <property type="project" value="TreeGrafter"/>
</dbReference>
<accession>A0AAE0KU28</accession>
<dbReference type="EMBL" id="LGRX02017656">
    <property type="protein sequence ID" value="KAK3260479.1"/>
    <property type="molecule type" value="Genomic_DNA"/>
</dbReference>
<gene>
    <name evidence="2" type="ORF">CYMTET_30562</name>
</gene>
<reference evidence="2 3" key="1">
    <citation type="journal article" date="2015" name="Genome Biol. Evol.">
        <title>Comparative Genomics of a Bacterivorous Green Alga Reveals Evolutionary Causalities and Consequences of Phago-Mixotrophic Mode of Nutrition.</title>
        <authorList>
            <person name="Burns J.A."/>
            <person name="Paasch A."/>
            <person name="Narechania A."/>
            <person name="Kim E."/>
        </authorList>
    </citation>
    <scope>NUCLEOTIDE SEQUENCE [LARGE SCALE GENOMIC DNA]</scope>
    <source>
        <strain evidence="2 3">PLY_AMNH</strain>
    </source>
</reference>
<dbReference type="GO" id="GO:0005783">
    <property type="term" value="C:endoplasmic reticulum"/>
    <property type="evidence" value="ECO:0007669"/>
    <property type="project" value="TreeGrafter"/>
</dbReference>
<protein>
    <recommendedName>
        <fullName evidence="1">TATA element modulatory factor 1 TATA binding domain-containing protein</fullName>
    </recommendedName>
</protein>
<evidence type="ECO:0000313" key="2">
    <source>
        <dbReference type="EMBL" id="KAK3260479.1"/>
    </source>
</evidence>
<proteinExistence type="predicted"/>
<dbReference type="PANTHER" id="PTHR46515">
    <property type="entry name" value="TATA ELEMENT MODULATORY FACTOR TMF1"/>
    <property type="match status" value="1"/>
</dbReference>
<keyword evidence="3" id="KW-1185">Reference proteome</keyword>
<dbReference type="Proteomes" id="UP001190700">
    <property type="component" value="Unassembled WGS sequence"/>
</dbReference>
<dbReference type="InterPro" id="IPR022091">
    <property type="entry name" value="TMF_TATA-bd"/>
</dbReference>
<sequence length="197" mass="21909">MGRGEPNGFEGFGPPTNWWCKIKAEEGGGRQGTKIPGSSPCWARAPLAVELRRRRPQGGARLAAQGTQCRDWALYGTMCLTDDAGPLTRSAHAGEVSELKRQLAVLQAAARRDADALCALEVERHRWHTNQSDTSRLQEEVDALQKRFDTCLEVLGARNELIEEMEMDTREMKTAYKEQISLLAAQVEELQSGREAK</sequence>
<evidence type="ECO:0000313" key="3">
    <source>
        <dbReference type="Proteomes" id="UP001190700"/>
    </source>
</evidence>
<dbReference type="PANTHER" id="PTHR46515:SF1">
    <property type="entry name" value="TATA ELEMENT MODULATORY FACTOR"/>
    <property type="match status" value="1"/>
</dbReference>
<name>A0AAE0KU28_9CHLO</name>
<dbReference type="Pfam" id="PF12325">
    <property type="entry name" value="TMF_TATA_bd"/>
    <property type="match status" value="1"/>
</dbReference>
<dbReference type="AlphaFoldDB" id="A0AAE0KU28"/>